<feature type="transmembrane region" description="Helical" evidence="1">
    <location>
        <begin position="345"/>
        <end position="363"/>
    </location>
</feature>
<dbReference type="EMBL" id="FXSZ01000004">
    <property type="protein sequence ID" value="SMO60645.1"/>
    <property type="molecule type" value="Genomic_DNA"/>
</dbReference>
<feature type="transmembrane region" description="Helical" evidence="1">
    <location>
        <begin position="224"/>
        <end position="244"/>
    </location>
</feature>
<feature type="transmembrane region" description="Helical" evidence="1">
    <location>
        <begin position="508"/>
        <end position="526"/>
    </location>
</feature>
<feature type="transmembrane region" description="Helical" evidence="1">
    <location>
        <begin position="796"/>
        <end position="816"/>
    </location>
</feature>
<keyword evidence="3" id="KW-1185">Reference proteome</keyword>
<feature type="transmembrane region" description="Helical" evidence="1">
    <location>
        <begin position="370"/>
        <end position="387"/>
    </location>
</feature>
<dbReference type="Pfam" id="PF09586">
    <property type="entry name" value="YfhO"/>
    <property type="match status" value="1"/>
</dbReference>
<keyword evidence="1" id="KW-1133">Transmembrane helix</keyword>
<feature type="transmembrane region" description="Helical" evidence="1">
    <location>
        <begin position="533"/>
        <end position="550"/>
    </location>
</feature>
<dbReference type="InterPro" id="IPR018580">
    <property type="entry name" value="Uncharacterised_YfhO"/>
</dbReference>
<feature type="transmembrane region" description="Helical" evidence="1">
    <location>
        <begin position="193"/>
        <end position="212"/>
    </location>
</feature>
<feature type="transmembrane region" description="Helical" evidence="1">
    <location>
        <begin position="95"/>
        <end position="114"/>
    </location>
</feature>
<keyword evidence="1" id="KW-0472">Membrane</keyword>
<feature type="transmembrane region" description="Helical" evidence="1">
    <location>
        <begin position="407"/>
        <end position="427"/>
    </location>
</feature>
<feature type="transmembrane region" description="Helical" evidence="1">
    <location>
        <begin position="121"/>
        <end position="141"/>
    </location>
</feature>
<dbReference type="PANTHER" id="PTHR38454:SF1">
    <property type="entry name" value="INTEGRAL MEMBRANE PROTEIN"/>
    <property type="match status" value="1"/>
</dbReference>
<name>A0A521CMP1_9SPHI</name>
<proteinExistence type="predicted"/>
<dbReference type="RefSeq" id="WP_142603208.1">
    <property type="nucleotide sequence ID" value="NZ_FXSZ01000004.1"/>
</dbReference>
<organism evidence="2 3">
    <name type="scientific">Solitalea koreensis</name>
    <dbReference type="NCBI Taxonomy" id="543615"/>
    <lineage>
        <taxon>Bacteria</taxon>
        <taxon>Pseudomonadati</taxon>
        <taxon>Bacteroidota</taxon>
        <taxon>Sphingobacteriia</taxon>
        <taxon>Sphingobacteriales</taxon>
        <taxon>Sphingobacteriaceae</taxon>
        <taxon>Solitalea</taxon>
    </lineage>
</organism>
<protein>
    <submittedName>
        <fullName evidence="2">Membrane protein YfhO</fullName>
    </submittedName>
</protein>
<keyword evidence="1" id="KW-0812">Transmembrane</keyword>
<feature type="transmembrane region" description="Helical" evidence="1">
    <location>
        <begin position="12"/>
        <end position="30"/>
    </location>
</feature>
<reference evidence="2 3" key="1">
    <citation type="submission" date="2017-05" db="EMBL/GenBank/DDBJ databases">
        <authorList>
            <person name="Varghese N."/>
            <person name="Submissions S."/>
        </authorList>
    </citation>
    <scope>NUCLEOTIDE SEQUENCE [LARGE SCALE GENOMIC DNA]</scope>
    <source>
        <strain evidence="2 3">DSM 21342</strain>
    </source>
</reference>
<accession>A0A521CMP1</accession>
<dbReference type="OrthoDB" id="9772884at2"/>
<evidence type="ECO:0000256" key="1">
    <source>
        <dbReference type="SAM" id="Phobius"/>
    </source>
</evidence>
<feature type="transmembrane region" description="Helical" evidence="1">
    <location>
        <begin position="147"/>
        <end position="166"/>
    </location>
</feature>
<evidence type="ECO:0000313" key="2">
    <source>
        <dbReference type="EMBL" id="SMO60645.1"/>
    </source>
</evidence>
<evidence type="ECO:0000313" key="3">
    <source>
        <dbReference type="Proteomes" id="UP000315971"/>
    </source>
</evidence>
<dbReference type="AlphaFoldDB" id="A0A521CMP1"/>
<gene>
    <name evidence="2" type="ORF">SAMN06265350_104214</name>
</gene>
<dbReference type="Proteomes" id="UP000315971">
    <property type="component" value="Unassembled WGS sequence"/>
</dbReference>
<sequence>MNQWLKKNLPHVVAVALFIIICFVYFSPILQGKKLFQGDVQNASAVQTEIMAYKKIDGKGPLWTNSQFSGMPSFQIWTQYPANIASHVINVWNNIFPNPVNFVLLYLLGGYFLFSMLRFKPWLAFIGALAIAFSSYNFVIIEAGHTTKAIAIAFFAPILGGIIMAFRGRAYLGAAITAFFFALEIRANHPQMTYYLMIAVLVLAIVEFVNAFKTKQLNSFIKPALALLVAAIVGIGVNFSTLWVNYEYAQESTRGKSDLTTGQTGNVSKGLAKEYAYQWSEGIGESITFLVPDAFGGANGIPLTKKSNVYQELLKNNAGPQQAEQFADQIGRMGRYWGDKPFTSGPYYFGAIVVFLFILGLSLVKGPLKWWLAIATALSIVLAWGKNLQWFSDLFFDYFPMYSKFRAVESILVIAGIAIPLLAFVLLKQIFDGEIKKEEILNKLKHTVYGLGGFLLIFIAVPSLLLSFKSPNDSALVDQLTQLGGADFSHKIIQALIMDRISIARIDAIRSFIFILLSAGVIWAFVTDKIKAQYAYIALGLFLIVDMWGVDKRYLKDENFVKKSELAQNQQPREVDLDIMKDKDPYYRVYDMTSGNPFSNPSASIFHKSIGGYHAAKLKRYQNLIDSQIVRGNIAVLSMLNTKYIISPDSTGRGAFVQQNPHAMGNAWFVPGVQFVPNANAELEALTNFDPKDKIIVNEDFKSKINIMGIDSDPKASIKLTNYHPDHLSYEYNSAASQLTVFSDIYYNKGWNAYVDGKPADYFRANYVLRAMQLPAGKHIVEFKFEPKAYYTGEKISMVFSILLIGGLAALAWFEYKKKKEPDAQKLQKV</sequence>
<dbReference type="PANTHER" id="PTHR38454">
    <property type="entry name" value="INTEGRAL MEMBRANE PROTEIN-RELATED"/>
    <property type="match status" value="1"/>
</dbReference>
<feature type="transmembrane region" description="Helical" evidence="1">
    <location>
        <begin position="448"/>
        <end position="468"/>
    </location>
</feature>